<dbReference type="GO" id="GO:0006508">
    <property type="term" value="P:proteolysis"/>
    <property type="evidence" value="ECO:0007669"/>
    <property type="project" value="InterPro"/>
</dbReference>
<evidence type="ECO:0000313" key="4">
    <source>
        <dbReference type="EMBL" id="VDO87116.1"/>
    </source>
</evidence>
<dbReference type="InterPro" id="IPR001506">
    <property type="entry name" value="Peptidase_M12A"/>
</dbReference>
<reference evidence="4 5" key="2">
    <citation type="submission" date="2018-11" db="EMBL/GenBank/DDBJ databases">
        <authorList>
            <consortium name="Pathogen Informatics"/>
        </authorList>
    </citation>
    <scope>NUCLEOTIDE SEQUENCE [LARGE SCALE GENOMIC DNA]</scope>
</reference>
<evidence type="ECO:0000256" key="2">
    <source>
        <dbReference type="SAM" id="Phobius"/>
    </source>
</evidence>
<dbReference type="EMBL" id="UZAM01002953">
    <property type="protein sequence ID" value="VDO87116.1"/>
    <property type="molecule type" value="Genomic_DNA"/>
</dbReference>
<name>A0A183IAP0_9BILA</name>
<protein>
    <submittedName>
        <fullName evidence="6">Peptidase M12A domain-containing protein</fullName>
    </submittedName>
</protein>
<keyword evidence="5" id="KW-1185">Reference proteome</keyword>
<dbReference type="WBParaSite" id="SBAD_0000070701-mRNA-1">
    <property type="protein sequence ID" value="SBAD_0000070701-mRNA-1"/>
    <property type="gene ID" value="SBAD_0000070701"/>
</dbReference>
<organism evidence="6">
    <name type="scientific">Soboliphyme baturini</name>
    <dbReference type="NCBI Taxonomy" id="241478"/>
    <lineage>
        <taxon>Eukaryota</taxon>
        <taxon>Metazoa</taxon>
        <taxon>Ecdysozoa</taxon>
        <taxon>Nematoda</taxon>
        <taxon>Enoplea</taxon>
        <taxon>Dorylaimia</taxon>
        <taxon>Dioctophymatida</taxon>
        <taxon>Dioctophymatoidea</taxon>
        <taxon>Soboliphymatidae</taxon>
        <taxon>Soboliphyme</taxon>
    </lineage>
</organism>
<dbReference type="AlphaFoldDB" id="A0A183IAP0"/>
<keyword evidence="2" id="KW-0812">Transmembrane</keyword>
<keyword evidence="2" id="KW-1133">Transmembrane helix</keyword>
<dbReference type="PROSITE" id="PS51864">
    <property type="entry name" value="ASTACIN"/>
    <property type="match status" value="1"/>
</dbReference>
<proteinExistence type="predicted"/>
<sequence>MEAKQPEFTSIIGTMRHFSQADIRKINKMYCPWNHFFGRNPMVSFSLPVVNDGQSYFDYLTKQTLMAGWSKYLELCANFIFTHLLFTSLLNMVFSHVRVIT</sequence>
<feature type="transmembrane region" description="Helical" evidence="2">
    <location>
        <begin position="72"/>
        <end position="94"/>
    </location>
</feature>
<feature type="domain" description="Peptidase M12A" evidence="3">
    <location>
        <begin position="1"/>
        <end position="32"/>
    </location>
</feature>
<dbReference type="Proteomes" id="UP000270296">
    <property type="component" value="Unassembled WGS sequence"/>
</dbReference>
<gene>
    <name evidence="4" type="ORF">SBAD_LOCUS685</name>
</gene>
<evidence type="ECO:0000256" key="1">
    <source>
        <dbReference type="PROSITE-ProRule" id="PRU01211"/>
    </source>
</evidence>
<evidence type="ECO:0000313" key="6">
    <source>
        <dbReference type="WBParaSite" id="SBAD_0000070701-mRNA-1"/>
    </source>
</evidence>
<evidence type="ECO:0000313" key="5">
    <source>
        <dbReference type="Proteomes" id="UP000270296"/>
    </source>
</evidence>
<accession>A0A183IAP0</accession>
<dbReference type="GO" id="GO:0004222">
    <property type="term" value="F:metalloendopeptidase activity"/>
    <property type="evidence" value="ECO:0007669"/>
    <property type="project" value="InterPro"/>
</dbReference>
<reference evidence="6" key="1">
    <citation type="submission" date="2016-06" db="UniProtKB">
        <authorList>
            <consortium name="WormBaseParasite"/>
        </authorList>
    </citation>
    <scope>IDENTIFICATION</scope>
</reference>
<keyword evidence="2" id="KW-0472">Membrane</keyword>
<evidence type="ECO:0000259" key="3">
    <source>
        <dbReference type="PROSITE" id="PS51864"/>
    </source>
</evidence>
<comment type="caution">
    <text evidence="1">Lacks conserved residue(s) required for the propagation of feature annotation.</text>
</comment>